<sequence length="453" mass="52433">MNHDTAPEQVIDTGRAAETVTTHAADMSPSEHTANADANIAVGPSGSDEADDVGIQELAEAFLAEDYDVRDAIPAHARLLPYKAMRRYKHTCPEDFSMMEGLNDYPDLLIMLIRYLDIPTLISLYAIDKRFHFLLNSNHVAYIRASLRTWAPDSEVIFPWRCYRSLCIKDPIHRVMSRWEGKEDQTVGQFEARREVPSLRWLQMVVYRHGVCKDILFQLALQGLYCPRKTSVALKKMWFLLDLPINAHRIALIRSPTYMDARTLTRLTCFFMKIDMAFTAPEATPFPPNYPNERFISPDWANGVFLGVELREYMLAERNLTPLWRVLHGWCPDPAEPQSPITRLDILRLWVRHKFEMPVGAIGPTRQLSVMGVPWWELGMQRYERRPPDPVTGKRQVLLRPDELVMMEGIRRKMSLHRSWVQLMSWGMDTPDDRPLCSDTEEEMNRKLMAMCV</sequence>
<dbReference type="AlphaFoldDB" id="A0A6H0Y406"/>
<evidence type="ECO:0000313" key="1">
    <source>
        <dbReference type="EMBL" id="QIX01579.1"/>
    </source>
</evidence>
<name>A0A6H0Y406_9PEZI</name>
<organism evidence="1 2">
    <name type="scientific">Peltaster fructicola</name>
    <dbReference type="NCBI Taxonomy" id="286661"/>
    <lineage>
        <taxon>Eukaryota</taxon>
        <taxon>Fungi</taxon>
        <taxon>Dikarya</taxon>
        <taxon>Ascomycota</taxon>
        <taxon>Pezizomycotina</taxon>
        <taxon>Dothideomycetes</taxon>
        <taxon>Dothideomycetes incertae sedis</taxon>
        <taxon>Peltaster</taxon>
    </lineage>
</organism>
<reference evidence="1 2" key="1">
    <citation type="journal article" date="2016" name="Sci. Rep.">
        <title>Peltaster fructicola genome reveals evolution from an invasive phytopathogen to an ectophytic parasite.</title>
        <authorList>
            <person name="Xu C."/>
            <person name="Chen H."/>
            <person name="Gleason M.L."/>
            <person name="Xu J.R."/>
            <person name="Liu H."/>
            <person name="Zhang R."/>
            <person name="Sun G."/>
        </authorList>
    </citation>
    <scope>NUCLEOTIDE SEQUENCE [LARGE SCALE GENOMIC DNA]</scope>
    <source>
        <strain evidence="1 2">LNHT1506</strain>
    </source>
</reference>
<dbReference type="Proteomes" id="UP000503462">
    <property type="component" value="Chromosome 5"/>
</dbReference>
<evidence type="ECO:0008006" key="3">
    <source>
        <dbReference type="Google" id="ProtNLM"/>
    </source>
</evidence>
<protein>
    <recommendedName>
        <fullName evidence="3">F-box domain-containing protein</fullName>
    </recommendedName>
</protein>
<accession>A0A6H0Y406</accession>
<proteinExistence type="predicted"/>
<evidence type="ECO:0000313" key="2">
    <source>
        <dbReference type="Proteomes" id="UP000503462"/>
    </source>
</evidence>
<gene>
    <name evidence="1" type="ORF">AMS68_007096</name>
</gene>
<keyword evidence="2" id="KW-1185">Reference proteome</keyword>
<dbReference type="EMBL" id="CP051143">
    <property type="protein sequence ID" value="QIX01579.1"/>
    <property type="molecule type" value="Genomic_DNA"/>
</dbReference>
<dbReference type="OrthoDB" id="4966at2759"/>